<comment type="caution">
    <text evidence="2">The sequence shown here is derived from an EMBL/GenBank/DDBJ whole genome shotgun (WGS) entry which is preliminary data.</text>
</comment>
<feature type="transmembrane region" description="Helical" evidence="1">
    <location>
        <begin position="90"/>
        <end position="107"/>
    </location>
</feature>
<keyword evidence="1" id="KW-0812">Transmembrane</keyword>
<feature type="transmembrane region" description="Helical" evidence="1">
    <location>
        <begin position="40"/>
        <end position="60"/>
    </location>
</feature>
<name>A0AB38A8F0_9ACTN</name>
<dbReference type="InterPro" id="IPR008407">
    <property type="entry name" value="Brnchd-chn_aa_trnsp_AzlD"/>
</dbReference>
<evidence type="ECO:0000313" key="2">
    <source>
        <dbReference type="EMBL" id="SEC25601.1"/>
    </source>
</evidence>
<dbReference type="Pfam" id="PF05437">
    <property type="entry name" value="AzlD"/>
    <property type="match status" value="1"/>
</dbReference>
<keyword evidence="1" id="KW-0472">Membrane</keyword>
<dbReference type="Proteomes" id="UP000183687">
    <property type="component" value="Unassembled WGS sequence"/>
</dbReference>
<keyword evidence="1" id="KW-1133">Transmembrane helix</keyword>
<evidence type="ECO:0000256" key="1">
    <source>
        <dbReference type="SAM" id="Phobius"/>
    </source>
</evidence>
<dbReference type="RefSeq" id="WP_002563807.1">
    <property type="nucleotide sequence ID" value="NZ_CALJSN010000005.1"/>
</dbReference>
<dbReference type="EMBL" id="FNSH01000002">
    <property type="protein sequence ID" value="SEC25601.1"/>
    <property type="molecule type" value="Genomic_DNA"/>
</dbReference>
<accession>A0AB38A8F0</accession>
<protein>
    <submittedName>
        <fullName evidence="2">Branched-chain amino acid transport protein</fullName>
    </submittedName>
</protein>
<organism evidence="2 3">
    <name type="scientific">Atopobium minutum</name>
    <dbReference type="NCBI Taxonomy" id="1381"/>
    <lineage>
        <taxon>Bacteria</taxon>
        <taxon>Bacillati</taxon>
        <taxon>Actinomycetota</taxon>
        <taxon>Coriobacteriia</taxon>
        <taxon>Coriobacteriales</taxon>
        <taxon>Atopobiaceae</taxon>
        <taxon>Atopobium</taxon>
    </lineage>
</organism>
<dbReference type="AlphaFoldDB" id="A0AB38A8F0"/>
<reference evidence="2 3" key="1">
    <citation type="submission" date="2016-10" db="EMBL/GenBank/DDBJ databases">
        <authorList>
            <person name="Varghese N."/>
            <person name="Submissions S."/>
        </authorList>
    </citation>
    <scope>NUCLEOTIDE SEQUENCE [LARGE SCALE GENOMIC DNA]</scope>
    <source>
        <strain evidence="2 3">DSM 20586</strain>
    </source>
</reference>
<proteinExistence type="predicted"/>
<sequence length="109" mass="11643">MSIQDFLILYGCCAATMFVLRVAPMLILKGKDIPQSINEVLGLIPTAAFASLVANDILSPTMFDKGLQQGIAPLIASAFVVVVARKTRSLLWCAVSGVIAYALLLCIPF</sequence>
<feature type="transmembrane region" description="Helical" evidence="1">
    <location>
        <begin position="6"/>
        <end position="28"/>
    </location>
</feature>
<feature type="transmembrane region" description="Helical" evidence="1">
    <location>
        <begin position="66"/>
        <end position="83"/>
    </location>
</feature>
<evidence type="ECO:0000313" key="3">
    <source>
        <dbReference type="Proteomes" id="UP000183687"/>
    </source>
</evidence>
<gene>
    <name evidence="2" type="ORF">SAMN04489746_1554</name>
</gene>